<keyword evidence="13" id="KW-1185">Reference proteome</keyword>
<evidence type="ECO:0000256" key="1">
    <source>
        <dbReference type="ARBA" id="ARBA00004651"/>
    </source>
</evidence>
<dbReference type="RefSeq" id="XP_021107394.1">
    <property type="nucleotide sequence ID" value="XM_021251735.1"/>
</dbReference>
<keyword evidence="8 11" id="KW-0472">Membrane</keyword>
<dbReference type="GO" id="GO:0007606">
    <property type="term" value="P:sensory perception of chemical stimulus"/>
    <property type="evidence" value="ECO:0007669"/>
    <property type="project" value="UniProtKB-ARBA"/>
</dbReference>
<keyword evidence="7 11" id="KW-0297">G-protein coupled receptor</keyword>
<dbReference type="GO" id="GO:0016503">
    <property type="term" value="F:pheromone receptor activity"/>
    <property type="evidence" value="ECO:0007669"/>
    <property type="project" value="InterPro"/>
</dbReference>
<evidence type="ECO:0000259" key="12">
    <source>
        <dbReference type="PROSITE" id="PS50262"/>
    </source>
</evidence>
<feature type="transmembrane region" description="Helical" evidence="11">
    <location>
        <begin position="96"/>
        <end position="115"/>
    </location>
</feature>
<keyword evidence="10 11" id="KW-0807">Transducer</keyword>
<comment type="caution">
    <text evidence="11">Lacks conserved residue(s) required for the propagation of feature annotation.</text>
</comment>
<evidence type="ECO:0000256" key="2">
    <source>
        <dbReference type="ARBA" id="ARBA00010663"/>
    </source>
</evidence>
<dbReference type="InterPro" id="IPR004072">
    <property type="entry name" value="Vmron_rcpt_1"/>
</dbReference>
<keyword evidence="9 11" id="KW-0675">Receptor</keyword>
<keyword evidence="3 11" id="KW-1003">Cell membrane</keyword>
<gene>
    <name evidence="14" type="primary">LOC101713617</name>
</gene>
<evidence type="ECO:0000256" key="4">
    <source>
        <dbReference type="ARBA" id="ARBA00022507"/>
    </source>
</evidence>
<evidence type="ECO:0000256" key="9">
    <source>
        <dbReference type="ARBA" id="ARBA00023170"/>
    </source>
</evidence>
<keyword evidence="5 11" id="KW-0812">Transmembrane</keyword>
<dbReference type="GO" id="GO:0005886">
    <property type="term" value="C:plasma membrane"/>
    <property type="evidence" value="ECO:0007669"/>
    <property type="project" value="UniProtKB-SubCell"/>
</dbReference>
<dbReference type="GO" id="GO:0019236">
    <property type="term" value="P:response to pheromone"/>
    <property type="evidence" value="ECO:0007669"/>
    <property type="project" value="UniProtKB-KW"/>
</dbReference>
<protein>
    <recommendedName>
        <fullName evidence="11">Vomeronasal type-1 receptor</fullName>
    </recommendedName>
</protein>
<dbReference type="Gene3D" id="1.20.1070.10">
    <property type="entry name" value="Rhodopsin 7-helix transmembrane proteins"/>
    <property type="match status" value="1"/>
</dbReference>
<proteinExistence type="inferred from homology"/>
<dbReference type="SUPFAM" id="SSF81321">
    <property type="entry name" value="Family A G protein-coupled receptor-like"/>
    <property type="match status" value="1"/>
</dbReference>
<evidence type="ECO:0000256" key="6">
    <source>
        <dbReference type="ARBA" id="ARBA00022989"/>
    </source>
</evidence>
<evidence type="ECO:0000313" key="14">
    <source>
        <dbReference type="RefSeq" id="XP_021107394.1"/>
    </source>
</evidence>
<sequence>MVSVDVVMGIAILTQIGIGMAGNSSFLFPYIYSLTRKHGLRPIAHIMSHLALANTLWILCGEIPQTMAAFGLQYFLDDVGCKLVFYFHRVAWGNSLSTTCLLGGLQALSINLTNVRWSELKSKSIKHINSTCILSWVFHLLVNIIVPLRVTGQKNSRNNTVNSNLKYCTTQSPQISPESRATKSILLFVSTFVLFYSLFHF</sequence>
<feature type="transmembrane region" description="Helical" evidence="11">
    <location>
        <begin position="52"/>
        <end position="76"/>
    </location>
</feature>
<feature type="transmembrane region" description="Helical" evidence="11">
    <location>
        <begin position="6"/>
        <end position="31"/>
    </location>
</feature>
<evidence type="ECO:0000256" key="5">
    <source>
        <dbReference type="ARBA" id="ARBA00022692"/>
    </source>
</evidence>
<comment type="similarity">
    <text evidence="2 11">Belongs to the G-protein coupled receptor 1 family.</text>
</comment>
<organism evidence="13 14">
    <name type="scientific">Heterocephalus glaber</name>
    <name type="common">Naked mole rat</name>
    <dbReference type="NCBI Taxonomy" id="10181"/>
    <lineage>
        <taxon>Eukaryota</taxon>
        <taxon>Metazoa</taxon>
        <taxon>Chordata</taxon>
        <taxon>Craniata</taxon>
        <taxon>Vertebrata</taxon>
        <taxon>Euteleostomi</taxon>
        <taxon>Mammalia</taxon>
        <taxon>Eutheria</taxon>
        <taxon>Euarchontoglires</taxon>
        <taxon>Glires</taxon>
        <taxon>Rodentia</taxon>
        <taxon>Hystricomorpha</taxon>
        <taxon>Bathyergidae</taxon>
        <taxon>Heterocephalus</taxon>
    </lineage>
</organism>
<accession>A0AAX6SF97</accession>
<name>A0AAX6SF97_HETGA</name>
<evidence type="ECO:0000256" key="3">
    <source>
        <dbReference type="ARBA" id="ARBA00022475"/>
    </source>
</evidence>
<evidence type="ECO:0000256" key="7">
    <source>
        <dbReference type="ARBA" id="ARBA00023040"/>
    </source>
</evidence>
<dbReference type="PROSITE" id="PS50262">
    <property type="entry name" value="G_PROTEIN_RECEP_F1_2"/>
    <property type="match status" value="1"/>
</dbReference>
<dbReference type="GeneID" id="101713617"/>
<comment type="subcellular location">
    <subcellularLocation>
        <location evidence="1 11">Cell membrane</location>
        <topology evidence="1 11">Multi-pass membrane protein</topology>
    </subcellularLocation>
</comment>
<dbReference type="InterPro" id="IPR017452">
    <property type="entry name" value="GPCR_Rhodpsn_7TM"/>
</dbReference>
<keyword evidence="6 11" id="KW-1133">Transmembrane helix</keyword>
<evidence type="ECO:0000256" key="8">
    <source>
        <dbReference type="ARBA" id="ARBA00023136"/>
    </source>
</evidence>
<feature type="transmembrane region" description="Helical" evidence="11">
    <location>
        <begin position="127"/>
        <end position="146"/>
    </location>
</feature>
<evidence type="ECO:0000256" key="10">
    <source>
        <dbReference type="ARBA" id="ARBA00023224"/>
    </source>
</evidence>
<reference evidence="14" key="1">
    <citation type="submission" date="2025-08" db="UniProtKB">
        <authorList>
            <consortium name="RefSeq"/>
        </authorList>
    </citation>
    <scope>IDENTIFICATION</scope>
</reference>
<keyword evidence="4 11" id="KW-0589">Pheromone response</keyword>
<feature type="domain" description="G-protein coupled receptors family 1 profile" evidence="12">
    <location>
        <begin position="22"/>
        <end position="201"/>
    </location>
</feature>
<evidence type="ECO:0000313" key="13">
    <source>
        <dbReference type="Proteomes" id="UP000694906"/>
    </source>
</evidence>
<dbReference type="Pfam" id="PF03402">
    <property type="entry name" value="V1R"/>
    <property type="match status" value="2"/>
</dbReference>
<dbReference type="AlphaFoldDB" id="A0AAX6SF97"/>
<dbReference type="Proteomes" id="UP000694906">
    <property type="component" value="Unplaced"/>
</dbReference>
<dbReference type="PANTHER" id="PTHR24062">
    <property type="entry name" value="VOMERONASAL TYPE-1 RECEPTOR"/>
    <property type="match status" value="1"/>
</dbReference>
<evidence type="ECO:0000256" key="11">
    <source>
        <dbReference type="RuleBase" id="RU364061"/>
    </source>
</evidence>